<comment type="caution">
    <text evidence="10">The sequence shown here is derived from an EMBL/GenBank/DDBJ whole genome shotgun (WGS) entry which is preliminary data.</text>
</comment>
<keyword evidence="3" id="KW-0255">Endonuclease</keyword>
<evidence type="ECO:0000256" key="8">
    <source>
        <dbReference type="ARBA" id="ARBA00022932"/>
    </source>
</evidence>
<evidence type="ECO:0000256" key="4">
    <source>
        <dbReference type="ARBA" id="ARBA00022801"/>
    </source>
</evidence>
<evidence type="ECO:0000256" key="1">
    <source>
        <dbReference type="ARBA" id="ARBA00022722"/>
    </source>
</evidence>
<dbReference type="PANTHER" id="PTHR42648">
    <property type="entry name" value="TRANSPOSASE, PUTATIVE-RELATED"/>
    <property type="match status" value="1"/>
</dbReference>
<dbReference type="GO" id="GO:0016787">
    <property type="term" value="F:hydrolase activity"/>
    <property type="evidence" value="ECO:0007669"/>
    <property type="project" value="UniProtKB-KW"/>
</dbReference>
<organism evidence="10 11">
    <name type="scientific">Ignelater luminosus</name>
    <name type="common">Cucubano</name>
    <name type="synonym">Pyrophorus luminosus</name>
    <dbReference type="NCBI Taxonomy" id="2038154"/>
    <lineage>
        <taxon>Eukaryota</taxon>
        <taxon>Metazoa</taxon>
        <taxon>Ecdysozoa</taxon>
        <taxon>Arthropoda</taxon>
        <taxon>Hexapoda</taxon>
        <taxon>Insecta</taxon>
        <taxon>Pterygota</taxon>
        <taxon>Neoptera</taxon>
        <taxon>Endopterygota</taxon>
        <taxon>Coleoptera</taxon>
        <taxon>Polyphaga</taxon>
        <taxon>Elateriformia</taxon>
        <taxon>Elateroidea</taxon>
        <taxon>Elateridae</taxon>
        <taxon>Agrypninae</taxon>
        <taxon>Pyrophorini</taxon>
        <taxon>Ignelater</taxon>
    </lineage>
</organism>
<keyword evidence="9" id="KW-0233">DNA recombination</keyword>
<dbReference type="InterPro" id="IPR036397">
    <property type="entry name" value="RNaseH_sf"/>
</dbReference>
<dbReference type="GO" id="GO:0003964">
    <property type="term" value="F:RNA-directed DNA polymerase activity"/>
    <property type="evidence" value="ECO:0007669"/>
    <property type="project" value="UniProtKB-KW"/>
</dbReference>
<keyword evidence="1" id="KW-0540">Nuclease</keyword>
<keyword evidence="11" id="KW-1185">Reference proteome</keyword>
<dbReference type="PANTHER" id="PTHR42648:SF11">
    <property type="entry name" value="TRANSPOSON TY4-P GAG-POL POLYPROTEIN"/>
    <property type="match status" value="1"/>
</dbReference>
<keyword evidence="8" id="KW-0548">Nucleotidyltransferase</keyword>
<keyword evidence="6" id="KW-0229">DNA integration</keyword>
<evidence type="ECO:0000256" key="3">
    <source>
        <dbReference type="ARBA" id="ARBA00022759"/>
    </source>
</evidence>
<dbReference type="GO" id="GO:0046872">
    <property type="term" value="F:metal ion binding"/>
    <property type="evidence" value="ECO:0007669"/>
    <property type="project" value="UniProtKB-KW"/>
</dbReference>
<evidence type="ECO:0000313" key="10">
    <source>
        <dbReference type="EMBL" id="KAF2899649.1"/>
    </source>
</evidence>
<dbReference type="GO" id="GO:0003676">
    <property type="term" value="F:nucleic acid binding"/>
    <property type="evidence" value="ECO:0007669"/>
    <property type="project" value="InterPro"/>
</dbReference>
<proteinExistence type="predicted"/>
<evidence type="ECO:0000256" key="9">
    <source>
        <dbReference type="ARBA" id="ARBA00023172"/>
    </source>
</evidence>
<dbReference type="GO" id="GO:0006310">
    <property type="term" value="P:DNA recombination"/>
    <property type="evidence" value="ECO:0007669"/>
    <property type="project" value="UniProtKB-KW"/>
</dbReference>
<gene>
    <name evidence="10" type="ORF">ILUMI_06527</name>
</gene>
<evidence type="ECO:0000256" key="2">
    <source>
        <dbReference type="ARBA" id="ARBA00022723"/>
    </source>
</evidence>
<name>A0A8K0D5K6_IGNLU</name>
<dbReference type="Gene3D" id="3.30.420.10">
    <property type="entry name" value="Ribonuclease H-like superfamily/Ribonuclease H"/>
    <property type="match status" value="1"/>
</dbReference>
<reference evidence="10" key="1">
    <citation type="submission" date="2019-08" db="EMBL/GenBank/DDBJ databases">
        <title>The genome of the North American firefly Photinus pyralis.</title>
        <authorList>
            <consortium name="Photinus pyralis genome working group"/>
            <person name="Fallon T.R."/>
            <person name="Sander Lower S.E."/>
            <person name="Weng J.-K."/>
        </authorList>
    </citation>
    <scope>NUCLEOTIDE SEQUENCE</scope>
    <source>
        <strain evidence="10">TRF0915ILg1</strain>
        <tissue evidence="10">Whole body</tissue>
    </source>
</reference>
<sequence length="109" mass="12773">MKNLVYSLEQNGRMEKEMRTILKAARTALHSKTQKKLLWVEAINSVVFELYRVGNCPIKGQTSFELWYDKEPNIVIFKEFGSKVAVHIPKEKMRKLDAKNEDTILVRYV</sequence>
<dbReference type="AlphaFoldDB" id="A0A8K0D5K6"/>
<dbReference type="OrthoDB" id="6732280at2759"/>
<dbReference type="GO" id="GO:0004519">
    <property type="term" value="F:endonuclease activity"/>
    <property type="evidence" value="ECO:0007669"/>
    <property type="project" value="UniProtKB-KW"/>
</dbReference>
<keyword evidence="8" id="KW-0239">DNA-directed DNA polymerase</keyword>
<keyword evidence="7" id="KW-0695">RNA-directed DNA polymerase</keyword>
<dbReference type="SUPFAM" id="SSF53098">
    <property type="entry name" value="Ribonuclease H-like"/>
    <property type="match status" value="1"/>
</dbReference>
<evidence type="ECO:0000256" key="7">
    <source>
        <dbReference type="ARBA" id="ARBA00022918"/>
    </source>
</evidence>
<dbReference type="GO" id="GO:0003887">
    <property type="term" value="F:DNA-directed DNA polymerase activity"/>
    <property type="evidence" value="ECO:0007669"/>
    <property type="project" value="UniProtKB-KW"/>
</dbReference>
<evidence type="ECO:0000256" key="5">
    <source>
        <dbReference type="ARBA" id="ARBA00022842"/>
    </source>
</evidence>
<protein>
    <submittedName>
        <fullName evidence="10">Uncharacterized protein</fullName>
    </submittedName>
</protein>
<accession>A0A8K0D5K6</accession>
<keyword evidence="4" id="KW-0378">Hydrolase</keyword>
<dbReference type="Proteomes" id="UP000801492">
    <property type="component" value="Unassembled WGS sequence"/>
</dbReference>
<keyword evidence="5" id="KW-0460">Magnesium</keyword>
<dbReference type="InterPro" id="IPR039537">
    <property type="entry name" value="Retrotran_Ty1/copia-like"/>
</dbReference>
<keyword evidence="2" id="KW-0479">Metal-binding</keyword>
<keyword evidence="8" id="KW-0808">Transferase</keyword>
<dbReference type="GO" id="GO:0015074">
    <property type="term" value="P:DNA integration"/>
    <property type="evidence" value="ECO:0007669"/>
    <property type="project" value="UniProtKB-KW"/>
</dbReference>
<evidence type="ECO:0000256" key="6">
    <source>
        <dbReference type="ARBA" id="ARBA00022908"/>
    </source>
</evidence>
<dbReference type="EMBL" id="VTPC01002702">
    <property type="protein sequence ID" value="KAF2899649.1"/>
    <property type="molecule type" value="Genomic_DNA"/>
</dbReference>
<evidence type="ECO:0000313" key="11">
    <source>
        <dbReference type="Proteomes" id="UP000801492"/>
    </source>
</evidence>
<dbReference type="InterPro" id="IPR012337">
    <property type="entry name" value="RNaseH-like_sf"/>
</dbReference>